<dbReference type="Pfam" id="PF09994">
    <property type="entry name" value="T6SS_Tle1-like_cat"/>
    <property type="match status" value="1"/>
</dbReference>
<keyword evidence="3" id="KW-1185">Reference proteome</keyword>
<dbReference type="RefSeq" id="WP_068498805.1">
    <property type="nucleotide sequence ID" value="NZ_LWQU01000124.1"/>
</dbReference>
<dbReference type="PANTHER" id="PTHR33840">
    <property type="match status" value="1"/>
</dbReference>
<dbReference type="PANTHER" id="PTHR33840:SF1">
    <property type="entry name" value="TLE1 PHOSPHOLIPASE DOMAIN-CONTAINING PROTEIN"/>
    <property type="match status" value="1"/>
</dbReference>
<organism evidence="2 3">
    <name type="scientific">Magnetospirillum moscoviense</name>
    <dbReference type="NCBI Taxonomy" id="1437059"/>
    <lineage>
        <taxon>Bacteria</taxon>
        <taxon>Pseudomonadati</taxon>
        <taxon>Pseudomonadota</taxon>
        <taxon>Alphaproteobacteria</taxon>
        <taxon>Rhodospirillales</taxon>
        <taxon>Rhodospirillaceae</taxon>
        <taxon>Magnetospirillum</taxon>
    </lineage>
</organism>
<dbReference type="SUPFAM" id="SSF53474">
    <property type="entry name" value="alpha/beta-Hydrolases"/>
    <property type="match status" value="1"/>
</dbReference>
<evidence type="ECO:0000313" key="2">
    <source>
        <dbReference type="EMBL" id="OAN53798.1"/>
    </source>
</evidence>
<evidence type="ECO:0000313" key="3">
    <source>
        <dbReference type="Proteomes" id="UP000078543"/>
    </source>
</evidence>
<dbReference type="EMBL" id="LWQU01000124">
    <property type="protein sequence ID" value="OAN53798.1"/>
    <property type="molecule type" value="Genomic_DNA"/>
</dbReference>
<sequence length="504" mass="55279">MGKNIVICCDGTWNTPDQRVDGVPVPTNVVRLFNALAPADKNGVAQHKYYHPGVGTDGTWWEKAMGGGAGAGLDRNVQSAYRELCDHYRPGDSIFLFGFSRGAYTVRSLSGLINRCGLLDTSGLADDVAWRRVQHLFDTGYRKGGTMDTAGWQFHGPGGSQPAKADIPIRFLGVWDTVGALGIPDDMAFLNLLDRLKDYTFHDTALNPHIEVARHAIALDEMRATFQPTRWVAAPKQDATEMWFPGVHSDVGGSYREAGLANGALLWMIEEAEMCGLEFAPPMRAQITASHLDVIHDSCDGVFKLLGTQPRAVPRLEPTNSVLHPSTLDRLVVPPIEQAPYRVQHDLKPGDALTFAIYAREPWNETGIWLEKGRKYTFAAEGQWLDAKVTAGPAGTNDGKFQLGEIAHVAGSLWGLAEEAFKSMTGNPSADFRGTRRHETSPWFCLMGAIANGSQPGTPVQHETFEIGAGCTYMPKESGYFYAYANDAWGFYDNNRGSVRLTVR</sequence>
<proteinExistence type="predicted"/>
<dbReference type="InterPro" id="IPR018712">
    <property type="entry name" value="Tle1-like_cat"/>
</dbReference>
<feature type="domain" description="T6SS Phospholipase effector Tle1-like catalytic" evidence="1">
    <location>
        <begin position="3"/>
        <end position="271"/>
    </location>
</feature>
<evidence type="ECO:0000259" key="1">
    <source>
        <dbReference type="Pfam" id="PF09994"/>
    </source>
</evidence>
<dbReference type="InterPro" id="IPR029058">
    <property type="entry name" value="AB_hydrolase_fold"/>
</dbReference>
<accession>A0A178MU57</accession>
<protein>
    <recommendedName>
        <fullName evidence="1">T6SS Phospholipase effector Tle1-like catalytic domain-containing protein</fullName>
    </recommendedName>
</protein>
<dbReference type="AlphaFoldDB" id="A0A178MU57"/>
<gene>
    <name evidence="2" type="ORF">A6A05_09625</name>
</gene>
<comment type="caution">
    <text evidence="2">The sequence shown here is derived from an EMBL/GenBank/DDBJ whole genome shotgun (WGS) entry which is preliminary data.</text>
</comment>
<dbReference type="OrthoDB" id="4378831at2"/>
<name>A0A178MU57_9PROT</name>
<dbReference type="STRING" id="1437059.A6A05_09625"/>
<dbReference type="Proteomes" id="UP000078543">
    <property type="component" value="Unassembled WGS sequence"/>
</dbReference>
<reference evidence="2 3" key="1">
    <citation type="submission" date="2016-04" db="EMBL/GenBank/DDBJ databases">
        <title>Draft genome sequence of freshwater magnetotactic bacteria Magnetospirillum marisnigri SP-1 and Magnetospirillum moscoviense BB-1.</title>
        <authorList>
            <person name="Koziaeva V."/>
            <person name="Dziuba M.V."/>
            <person name="Ivanov T.M."/>
            <person name="Kuznetsov B."/>
            <person name="Grouzdev D.S."/>
        </authorList>
    </citation>
    <scope>NUCLEOTIDE SEQUENCE [LARGE SCALE GENOMIC DNA]</scope>
    <source>
        <strain evidence="2 3">BB-1</strain>
    </source>
</reference>
<dbReference type="Gene3D" id="2.60.120.430">
    <property type="entry name" value="Galactose-binding lectin"/>
    <property type="match status" value="1"/>
</dbReference>